<evidence type="ECO:0000313" key="1">
    <source>
        <dbReference type="EMBL" id="KAF7839046.1"/>
    </source>
</evidence>
<proteinExistence type="predicted"/>
<dbReference type="AlphaFoldDB" id="A0A834X6B5"/>
<organism evidence="1 2">
    <name type="scientific">Senna tora</name>
    <dbReference type="NCBI Taxonomy" id="362788"/>
    <lineage>
        <taxon>Eukaryota</taxon>
        <taxon>Viridiplantae</taxon>
        <taxon>Streptophyta</taxon>
        <taxon>Embryophyta</taxon>
        <taxon>Tracheophyta</taxon>
        <taxon>Spermatophyta</taxon>
        <taxon>Magnoliopsida</taxon>
        <taxon>eudicotyledons</taxon>
        <taxon>Gunneridae</taxon>
        <taxon>Pentapetalae</taxon>
        <taxon>rosids</taxon>
        <taxon>fabids</taxon>
        <taxon>Fabales</taxon>
        <taxon>Fabaceae</taxon>
        <taxon>Caesalpinioideae</taxon>
        <taxon>Cassia clade</taxon>
        <taxon>Senna</taxon>
    </lineage>
</organism>
<accession>A0A834X6B5</accession>
<reference evidence="1" key="1">
    <citation type="submission" date="2020-09" db="EMBL/GenBank/DDBJ databases">
        <title>Genome-Enabled Discovery of Anthraquinone Biosynthesis in Senna tora.</title>
        <authorList>
            <person name="Kang S.-H."/>
            <person name="Pandey R.P."/>
            <person name="Lee C.-M."/>
            <person name="Sim J.-S."/>
            <person name="Jeong J.-T."/>
            <person name="Choi B.-S."/>
            <person name="Jung M."/>
            <person name="Ginzburg D."/>
            <person name="Zhao K."/>
            <person name="Won S.Y."/>
            <person name="Oh T.-J."/>
            <person name="Yu Y."/>
            <person name="Kim N.-H."/>
            <person name="Lee O.R."/>
            <person name="Lee T.-H."/>
            <person name="Bashyal P."/>
            <person name="Kim T.-S."/>
            <person name="Lee W.-H."/>
            <person name="Kawkins C."/>
            <person name="Kim C.-K."/>
            <person name="Kim J.S."/>
            <person name="Ahn B.O."/>
            <person name="Rhee S.Y."/>
            <person name="Sohng J.K."/>
        </authorList>
    </citation>
    <scope>NUCLEOTIDE SEQUENCE</scope>
    <source>
        <tissue evidence="1">Leaf</tissue>
    </source>
</reference>
<comment type="caution">
    <text evidence="1">The sequence shown here is derived from an EMBL/GenBank/DDBJ whole genome shotgun (WGS) entry which is preliminary data.</text>
</comment>
<dbReference type="EMBL" id="JAAIUW010000003">
    <property type="protein sequence ID" value="KAF7839046.1"/>
    <property type="molecule type" value="Genomic_DNA"/>
</dbReference>
<protein>
    <submittedName>
        <fullName evidence="1">Uncharacterized protein</fullName>
    </submittedName>
</protein>
<dbReference type="Proteomes" id="UP000634136">
    <property type="component" value="Unassembled WGS sequence"/>
</dbReference>
<gene>
    <name evidence="1" type="ORF">G2W53_007528</name>
</gene>
<evidence type="ECO:0000313" key="2">
    <source>
        <dbReference type="Proteomes" id="UP000634136"/>
    </source>
</evidence>
<name>A0A834X6B5_9FABA</name>
<sequence>MPVKLLSSKVRPISPCDLGQSQKSIRRHAFSPLANPLHVPANPDITLGPREGLVPSYD</sequence>
<keyword evidence="2" id="KW-1185">Reference proteome</keyword>